<sequence>MFQQAFLQMKKNIEKLLLINGLILILVRTARLELAHPYGNYPLKVACLPISPRAHALKQKNATFVTFERKTGFEPATPTLARSCSTN</sequence>
<proteinExistence type="predicted"/>
<evidence type="ECO:0000313" key="1">
    <source>
        <dbReference type="EMBL" id="SBW10643.1"/>
    </source>
</evidence>
<reference evidence="1" key="1">
    <citation type="submission" date="2016-04" db="EMBL/GenBank/DDBJ databases">
        <authorList>
            <person name="Evans L.H."/>
            <person name="Alamgir A."/>
            <person name="Owens N."/>
            <person name="Weber N.D."/>
            <person name="Virtaneva K."/>
            <person name="Barbian K."/>
            <person name="Babar A."/>
            <person name="Rosenke K."/>
        </authorList>
    </citation>
    <scope>NUCLEOTIDE SEQUENCE</scope>
    <source>
        <strain evidence="1">86-2</strain>
    </source>
</reference>
<dbReference type="AlphaFoldDB" id="A0A212KG10"/>
<gene>
    <name evidence="1" type="ORF">KL86DYS2_20158</name>
</gene>
<protein>
    <submittedName>
        <fullName evidence="1">Uncharacterized protein</fullName>
    </submittedName>
</protein>
<accession>A0A212KG10</accession>
<organism evidence="1">
    <name type="scientific">uncultured Dysgonomonas sp</name>
    <dbReference type="NCBI Taxonomy" id="206096"/>
    <lineage>
        <taxon>Bacteria</taxon>
        <taxon>Pseudomonadati</taxon>
        <taxon>Bacteroidota</taxon>
        <taxon>Bacteroidia</taxon>
        <taxon>Bacteroidales</taxon>
        <taxon>Dysgonomonadaceae</taxon>
        <taxon>Dysgonomonas</taxon>
        <taxon>environmental samples</taxon>
    </lineage>
</organism>
<dbReference type="EMBL" id="FLUL01000002">
    <property type="protein sequence ID" value="SBW10643.1"/>
    <property type="molecule type" value="Genomic_DNA"/>
</dbReference>
<name>A0A212KG10_9BACT</name>